<dbReference type="Proteomes" id="UP000566819">
    <property type="component" value="Unassembled WGS sequence"/>
</dbReference>
<reference evidence="2 3" key="1">
    <citation type="submission" date="2020-03" db="EMBL/GenBank/DDBJ databases">
        <title>Draft Genome Sequence of Cudoniella acicularis.</title>
        <authorList>
            <person name="Buettner E."/>
            <person name="Kellner H."/>
        </authorList>
    </citation>
    <scope>NUCLEOTIDE SEQUENCE [LARGE SCALE GENOMIC DNA]</scope>
    <source>
        <strain evidence="2 3">DSM 108380</strain>
    </source>
</reference>
<feature type="compositionally biased region" description="Basic and acidic residues" evidence="1">
    <location>
        <begin position="788"/>
        <end position="801"/>
    </location>
</feature>
<feature type="compositionally biased region" description="Low complexity" evidence="1">
    <location>
        <begin position="673"/>
        <end position="686"/>
    </location>
</feature>
<protein>
    <recommendedName>
        <fullName evidence="4">Myb-like domain-containing protein</fullName>
    </recommendedName>
</protein>
<feature type="region of interest" description="Disordered" evidence="1">
    <location>
        <begin position="474"/>
        <end position="493"/>
    </location>
</feature>
<sequence>MSGRSSARSSATRDQPTTLKKQPPDRQSHSPIRRQTRSQSADVGQSNAVTDKKRAGKRGARQASVESVGSNASAASSRTGRTKKAARGAPVNRDLSMVMEEGREPSDGEGQEENEQDEDEQDEEIDDIERGGNGQRSQSPGAMSGTTAFSSFSTYSQSRLKELDPTMVEYLPDLFSHSCKILNLLAPEDHSEELVSNIARELHVIDSKRAKRLRVEEEKFQTIREHFGDEDYLDNTLILHKLLGPDPGVGDFRPDAIIHAANLAAVVKGFLVLQQGNVSMEPLLDVLDTYFPQPFINKFHSNPEHGNSELLEDTLALGLDIRTQYAILIIKNRKDDQNRMDDQEWNPDQILANIFYHPLPEGDSETPYFEDGHANGRVIKSLLRGGPANSNDQDDQIQERVNLIRSFFRGKEAAVEQGDLVDFEQLDEQFPWPRFRAELVSWSRARLEEINRSIEKQGGVKRLTKTLIEAMKSKDSQVGVSNDPPVSTKRRPELLPPANITRKVIGQSIYSKENARRLKQLKKGNSSLDGPSSTTLVGTATTSNRARQNNPGPSRVSAAEPRATVVETEREVSPYQPVVDEDNGEIPSEEPRPSQQYLDIWNASINDKNKENRPLPKTIPVKRRLLDRQSDAEELRWDSESQETAGPSKRKPPRQERQETEESEDQGYQVDQRAPNPARRMAPPARSRSLIADAPPNPKRPRTNNQEAEKARLRAEKQAAEDARLQASARAEAEEDESSIMEEDIPSRRRRRARPAVEEEEEESMEEDVPRPSTMQISASARVRTSRAQKEEEQRPQVRTKWSERDSQTLIALIERWGCSWAFLEKKGKWEVERGQVALKDKARNLKVDFLISGVPLPENFDKIPLGAKEIRRVHRVHPDWEPEYT</sequence>
<comment type="caution">
    <text evidence="2">The sequence shown here is derived from an EMBL/GenBank/DDBJ whole genome shotgun (WGS) entry which is preliminary data.</text>
</comment>
<gene>
    <name evidence="2" type="ORF">G7Y89_g13154</name>
</gene>
<evidence type="ECO:0000313" key="2">
    <source>
        <dbReference type="EMBL" id="KAF4625014.1"/>
    </source>
</evidence>
<dbReference type="AlphaFoldDB" id="A0A8H4RA56"/>
<dbReference type="OrthoDB" id="5398572at2759"/>
<feature type="compositionally biased region" description="Acidic residues" evidence="1">
    <location>
        <begin position="758"/>
        <end position="767"/>
    </location>
</feature>
<feature type="compositionally biased region" description="Polar residues" evidence="1">
    <location>
        <begin position="523"/>
        <end position="552"/>
    </location>
</feature>
<feature type="compositionally biased region" description="Basic and acidic residues" evidence="1">
    <location>
        <begin position="707"/>
        <end position="724"/>
    </location>
</feature>
<name>A0A8H4RA56_9HELO</name>
<feature type="compositionally biased region" description="Acidic residues" evidence="1">
    <location>
        <begin position="107"/>
        <end position="127"/>
    </location>
</feature>
<feature type="compositionally biased region" description="Acidic residues" evidence="1">
    <location>
        <begin position="733"/>
        <end position="744"/>
    </location>
</feature>
<feature type="compositionally biased region" description="Polar residues" evidence="1">
    <location>
        <begin position="135"/>
        <end position="149"/>
    </location>
</feature>
<accession>A0A8H4RA56</accession>
<feature type="compositionally biased region" description="Polar residues" evidence="1">
    <location>
        <begin position="64"/>
        <end position="79"/>
    </location>
</feature>
<evidence type="ECO:0008006" key="4">
    <source>
        <dbReference type="Google" id="ProtNLM"/>
    </source>
</evidence>
<feature type="compositionally biased region" description="Acidic residues" evidence="1">
    <location>
        <begin position="579"/>
        <end position="588"/>
    </location>
</feature>
<organism evidence="2 3">
    <name type="scientific">Cudoniella acicularis</name>
    <dbReference type="NCBI Taxonomy" id="354080"/>
    <lineage>
        <taxon>Eukaryota</taxon>
        <taxon>Fungi</taxon>
        <taxon>Dikarya</taxon>
        <taxon>Ascomycota</taxon>
        <taxon>Pezizomycotina</taxon>
        <taxon>Leotiomycetes</taxon>
        <taxon>Helotiales</taxon>
        <taxon>Tricladiaceae</taxon>
        <taxon>Cudoniella</taxon>
    </lineage>
</organism>
<proteinExistence type="predicted"/>
<feature type="compositionally biased region" description="Basic and acidic residues" evidence="1">
    <location>
        <begin position="624"/>
        <end position="639"/>
    </location>
</feature>
<dbReference type="EMBL" id="JAAMPI010001488">
    <property type="protein sequence ID" value="KAF4625014.1"/>
    <property type="molecule type" value="Genomic_DNA"/>
</dbReference>
<feature type="compositionally biased region" description="Polar residues" evidence="1">
    <location>
        <begin position="37"/>
        <end position="49"/>
    </location>
</feature>
<feature type="region of interest" description="Disordered" evidence="1">
    <location>
        <begin position="1"/>
        <end position="149"/>
    </location>
</feature>
<feature type="region of interest" description="Disordered" evidence="1">
    <location>
        <begin position="522"/>
        <end position="801"/>
    </location>
</feature>
<evidence type="ECO:0000313" key="3">
    <source>
        <dbReference type="Proteomes" id="UP000566819"/>
    </source>
</evidence>
<keyword evidence="3" id="KW-1185">Reference proteome</keyword>
<feature type="compositionally biased region" description="Low complexity" evidence="1">
    <location>
        <begin position="1"/>
        <end position="10"/>
    </location>
</feature>
<evidence type="ECO:0000256" key="1">
    <source>
        <dbReference type="SAM" id="MobiDB-lite"/>
    </source>
</evidence>